<keyword evidence="3" id="KW-1185">Reference proteome</keyword>
<feature type="compositionally biased region" description="Low complexity" evidence="1">
    <location>
        <begin position="161"/>
        <end position="191"/>
    </location>
</feature>
<feature type="compositionally biased region" description="Low complexity" evidence="1">
    <location>
        <begin position="1"/>
        <end position="15"/>
    </location>
</feature>
<comment type="caution">
    <text evidence="2">The sequence shown here is derived from an EMBL/GenBank/DDBJ whole genome shotgun (WGS) entry which is preliminary data.</text>
</comment>
<dbReference type="EMBL" id="JAPDRL010000072">
    <property type="protein sequence ID" value="KAJ9659765.1"/>
    <property type="molecule type" value="Genomic_DNA"/>
</dbReference>
<organism evidence="2 3">
    <name type="scientific">Coniosporium apollinis</name>
    <dbReference type="NCBI Taxonomy" id="61459"/>
    <lineage>
        <taxon>Eukaryota</taxon>
        <taxon>Fungi</taxon>
        <taxon>Dikarya</taxon>
        <taxon>Ascomycota</taxon>
        <taxon>Pezizomycotina</taxon>
        <taxon>Dothideomycetes</taxon>
        <taxon>Dothideomycetes incertae sedis</taxon>
        <taxon>Coniosporium</taxon>
    </lineage>
</organism>
<accession>A0ABQ9NPW3</accession>
<proteinExistence type="predicted"/>
<feature type="compositionally biased region" description="Basic and acidic residues" evidence="1">
    <location>
        <begin position="135"/>
        <end position="144"/>
    </location>
</feature>
<evidence type="ECO:0000313" key="2">
    <source>
        <dbReference type="EMBL" id="KAJ9659765.1"/>
    </source>
</evidence>
<feature type="region of interest" description="Disordered" evidence="1">
    <location>
        <begin position="471"/>
        <end position="520"/>
    </location>
</feature>
<feature type="region of interest" description="Disordered" evidence="1">
    <location>
        <begin position="383"/>
        <end position="448"/>
    </location>
</feature>
<dbReference type="Proteomes" id="UP001172684">
    <property type="component" value="Unassembled WGS sequence"/>
</dbReference>
<feature type="compositionally biased region" description="Low complexity" evidence="1">
    <location>
        <begin position="406"/>
        <end position="431"/>
    </location>
</feature>
<feature type="region of interest" description="Disordered" evidence="1">
    <location>
        <begin position="1"/>
        <end position="357"/>
    </location>
</feature>
<feature type="compositionally biased region" description="Basic residues" evidence="1">
    <location>
        <begin position="124"/>
        <end position="134"/>
    </location>
</feature>
<feature type="compositionally biased region" description="Low complexity" evidence="1">
    <location>
        <begin position="65"/>
        <end position="75"/>
    </location>
</feature>
<evidence type="ECO:0000256" key="1">
    <source>
        <dbReference type="SAM" id="MobiDB-lite"/>
    </source>
</evidence>
<gene>
    <name evidence="2" type="ORF">H2201_007201</name>
</gene>
<feature type="compositionally biased region" description="Basic and acidic residues" evidence="1">
    <location>
        <begin position="76"/>
        <end position="89"/>
    </location>
</feature>
<name>A0ABQ9NPW3_9PEZI</name>
<feature type="compositionally biased region" description="Polar residues" evidence="1">
    <location>
        <begin position="319"/>
        <end position="330"/>
    </location>
</feature>
<reference evidence="2" key="1">
    <citation type="submission" date="2022-10" db="EMBL/GenBank/DDBJ databases">
        <title>Culturing micro-colonial fungi from biological soil crusts in the Mojave desert and describing Neophaeococcomyces mojavensis, and introducing the new genera and species Taxawa tesnikishii.</title>
        <authorList>
            <person name="Kurbessoian T."/>
            <person name="Stajich J.E."/>
        </authorList>
    </citation>
    <scope>NUCLEOTIDE SEQUENCE</scope>
    <source>
        <strain evidence="2">TK_1</strain>
    </source>
</reference>
<evidence type="ECO:0000313" key="3">
    <source>
        <dbReference type="Proteomes" id="UP001172684"/>
    </source>
</evidence>
<sequence length="647" mass="69924">MAITRSASAAAARIDASLKKRSENSSDRSNLASEDPDKSSRKASLSIEDPQPGASPVSVAKKQAKAAPRMASKAASKAEERAEEKEKVPRRPPAGSTTSKRVAAKKKLGTTSTPLAPRAEKVVKKSGKGSKTIKTRKETLKETSEENPGVIAPKSRAKTFQAPTAEETTQQAAAAKARATTRKTAAPTAKTRQLKSSGTPLTLKPKATTGRKVTKATGTTKAPKQIVATKATKVTKPVSREIESVAGLRRSSRVRKPTIKASDPEAPVEKSPRTTTPEPKSRALRFPSPQTPPPKPRARLALPSFKTLTSAPSPGRTATILSPRSSAITKRSTRSKSAPIFNHSNHPPFARSANSPPTPYTATFPLSSFPSSSFPFSSFRPSRPFHRAKTPLSAKLNRLPPTRYGRSPSSPARPATAPTPRAAPRVWVPRAGQERPHTAGAALRAQVLRTTPVGRKPLVLRASTMEEFENGVGSLGNLTPKSPGCTAGGPEGEEVGGLHRSPYDSGISPTEAVGWKRGRRTGFSPSGNYVRFLEPRSPGKTAWSPRLREIDETKALVLEQEDVDSEMTEDAVHEVPSAEGWRAVVPESPEEMVKEANGPRQSYWECKVLPRCSRWRHANIREVLGSWLGLGKESRPRLKRRRMWIES</sequence>
<protein>
    <submittedName>
        <fullName evidence="2">Uncharacterized protein</fullName>
    </submittedName>
</protein>
<feature type="compositionally biased region" description="Basic and acidic residues" evidence="1">
    <location>
        <begin position="16"/>
        <end position="26"/>
    </location>
</feature>